<evidence type="ECO:0000256" key="2">
    <source>
        <dbReference type="ARBA" id="ARBA00022741"/>
    </source>
</evidence>
<keyword evidence="5" id="KW-0804">Transcription</keyword>
<keyword evidence="1" id="KW-0597">Phosphoprotein</keyword>
<dbReference type="InterPro" id="IPR002078">
    <property type="entry name" value="Sigma_54_int"/>
</dbReference>
<dbReference type="InterPro" id="IPR001789">
    <property type="entry name" value="Sig_transdc_resp-reg_receiver"/>
</dbReference>
<evidence type="ECO:0000256" key="5">
    <source>
        <dbReference type="ARBA" id="ARBA00023163"/>
    </source>
</evidence>
<dbReference type="CDD" id="cd00009">
    <property type="entry name" value="AAA"/>
    <property type="match status" value="1"/>
</dbReference>
<reference evidence="8" key="1">
    <citation type="submission" date="2018-05" db="EMBL/GenBank/DDBJ databases">
        <authorList>
            <person name="Lanie J.A."/>
            <person name="Ng W.-L."/>
            <person name="Kazmierczak K.M."/>
            <person name="Andrzejewski T.M."/>
            <person name="Davidsen T.M."/>
            <person name="Wayne K.J."/>
            <person name="Tettelin H."/>
            <person name="Glass J.I."/>
            <person name="Rusch D."/>
            <person name="Podicherti R."/>
            <person name="Tsui H.-C.T."/>
            <person name="Winkler M.E."/>
        </authorList>
    </citation>
    <scope>NUCLEOTIDE SEQUENCE</scope>
</reference>
<evidence type="ECO:0008006" key="9">
    <source>
        <dbReference type="Google" id="ProtNLM"/>
    </source>
</evidence>
<accession>A0A382QSE9</accession>
<dbReference type="SMART" id="SM00448">
    <property type="entry name" value="REC"/>
    <property type="match status" value="1"/>
</dbReference>
<dbReference type="GO" id="GO:0005524">
    <property type="term" value="F:ATP binding"/>
    <property type="evidence" value="ECO:0007669"/>
    <property type="project" value="UniProtKB-KW"/>
</dbReference>
<dbReference type="FunFam" id="3.40.50.2300:FF:000018">
    <property type="entry name" value="DNA-binding transcriptional regulator NtrC"/>
    <property type="match status" value="1"/>
</dbReference>
<dbReference type="AlphaFoldDB" id="A0A382QSE9"/>
<evidence type="ECO:0000313" key="8">
    <source>
        <dbReference type="EMBL" id="SVC88434.1"/>
    </source>
</evidence>
<evidence type="ECO:0000256" key="4">
    <source>
        <dbReference type="ARBA" id="ARBA00023015"/>
    </source>
</evidence>
<dbReference type="Pfam" id="PF00158">
    <property type="entry name" value="Sigma54_activat"/>
    <property type="match status" value="1"/>
</dbReference>
<dbReference type="InterPro" id="IPR027417">
    <property type="entry name" value="P-loop_NTPase"/>
</dbReference>
<protein>
    <recommendedName>
        <fullName evidence="9">Response regulatory domain-containing protein</fullName>
    </recommendedName>
</protein>
<evidence type="ECO:0000259" key="7">
    <source>
        <dbReference type="PROSITE" id="PS50110"/>
    </source>
</evidence>
<dbReference type="EMBL" id="UINC01116585">
    <property type="protein sequence ID" value="SVC88434.1"/>
    <property type="molecule type" value="Genomic_DNA"/>
</dbReference>
<dbReference type="PROSITE" id="PS50110">
    <property type="entry name" value="RESPONSE_REGULATORY"/>
    <property type="match status" value="1"/>
</dbReference>
<sequence length="237" mass="26258">MATSKHILVVDDDSYVRESTEEILRRKGYDVDTSSDGKGALVKLGEADYDLILSDIKMPGMDGIELLETAHGKYPDVHIIMMTAFGSVDNAVEAMQKGAYDYIQKGSADPSEIELIVERALESQGHKREIKRLHSELQDKYSFNNMIGKAHNMEQVFDLIDTVADSRATVLVTGESGTGKELVARALHYNSARRTAPFIRLNCAALPKDLMESELFGHEKGAFTGAIKQTRGRFEMA</sequence>
<dbReference type="GO" id="GO:0000160">
    <property type="term" value="P:phosphorelay signal transduction system"/>
    <property type="evidence" value="ECO:0007669"/>
    <property type="project" value="InterPro"/>
</dbReference>
<keyword evidence="2" id="KW-0547">Nucleotide-binding</keyword>
<feature type="domain" description="Sigma-54 factor interaction" evidence="6">
    <location>
        <begin position="146"/>
        <end position="237"/>
    </location>
</feature>
<evidence type="ECO:0000256" key="3">
    <source>
        <dbReference type="ARBA" id="ARBA00022840"/>
    </source>
</evidence>
<dbReference type="Pfam" id="PF00072">
    <property type="entry name" value="Response_reg"/>
    <property type="match status" value="1"/>
</dbReference>
<gene>
    <name evidence="8" type="ORF">METZ01_LOCUS341288</name>
</gene>
<organism evidence="8">
    <name type="scientific">marine metagenome</name>
    <dbReference type="NCBI Taxonomy" id="408172"/>
    <lineage>
        <taxon>unclassified sequences</taxon>
        <taxon>metagenomes</taxon>
        <taxon>ecological metagenomes</taxon>
    </lineage>
</organism>
<evidence type="ECO:0000256" key="1">
    <source>
        <dbReference type="ARBA" id="ARBA00022553"/>
    </source>
</evidence>
<keyword evidence="4" id="KW-0805">Transcription regulation</keyword>
<proteinExistence type="predicted"/>
<feature type="non-terminal residue" evidence="8">
    <location>
        <position position="237"/>
    </location>
</feature>
<name>A0A382QSE9_9ZZZZ</name>
<dbReference type="InterPro" id="IPR025662">
    <property type="entry name" value="Sigma_54_int_dom_ATP-bd_1"/>
</dbReference>
<dbReference type="SUPFAM" id="SSF52540">
    <property type="entry name" value="P-loop containing nucleoside triphosphate hydrolases"/>
    <property type="match status" value="1"/>
</dbReference>
<feature type="domain" description="Response regulatory" evidence="7">
    <location>
        <begin position="6"/>
        <end position="120"/>
    </location>
</feature>
<dbReference type="PANTHER" id="PTHR32071">
    <property type="entry name" value="TRANSCRIPTIONAL REGULATORY PROTEIN"/>
    <property type="match status" value="1"/>
</dbReference>
<dbReference type="Gene3D" id="3.40.50.300">
    <property type="entry name" value="P-loop containing nucleotide triphosphate hydrolases"/>
    <property type="match status" value="1"/>
</dbReference>
<evidence type="ECO:0000259" key="6">
    <source>
        <dbReference type="PROSITE" id="PS50045"/>
    </source>
</evidence>
<dbReference type="InterPro" id="IPR011006">
    <property type="entry name" value="CheY-like_superfamily"/>
</dbReference>
<dbReference type="SUPFAM" id="SSF52172">
    <property type="entry name" value="CheY-like"/>
    <property type="match status" value="1"/>
</dbReference>
<keyword evidence="3" id="KW-0067">ATP-binding</keyword>
<dbReference type="GO" id="GO:0006355">
    <property type="term" value="P:regulation of DNA-templated transcription"/>
    <property type="evidence" value="ECO:0007669"/>
    <property type="project" value="InterPro"/>
</dbReference>
<dbReference type="PROSITE" id="PS00675">
    <property type="entry name" value="SIGMA54_INTERACT_1"/>
    <property type="match status" value="1"/>
</dbReference>
<dbReference type="Gene3D" id="3.40.50.2300">
    <property type="match status" value="1"/>
</dbReference>
<dbReference type="PROSITE" id="PS50045">
    <property type="entry name" value="SIGMA54_INTERACT_4"/>
    <property type="match status" value="1"/>
</dbReference>